<accession>A0ABQ2N7H8</accession>
<gene>
    <name evidence="1" type="ORF">GCM10011584_03620</name>
</gene>
<name>A0ABQ2N7H8_9ACTN</name>
<dbReference type="Proteomes" id="UP000655410">
    <property type="component" value="Unassembled WGS sequence"/>
</dbReference>
<organism evidence="1 2">
    <name type="scientific">Nocardioides phosphati</name>
    <dbReference type="NCBI Taxonomy" id="1867775"/>
    <lineage>
        <taxon>Bacteria</taxon>
        <taxon>Bacillati</taxon>
        <taxon>Actinomycetota</taxon>
        <taxon>Actinomycetes</taxon>
        <taxon>Propionibacteriales</taxon>
        <taxon>Nocardioidaceae</taxon>
        <taxon>Nocardioides</taxon>
    </lineage>
</organism>
<keyword evidence="2" id="KW-1185">Reference proteome</keyword>
<dbReference type="RefSeq" id="WP_188782271.1">
    <property type="nucleotide sequence ID" value="NZ_BMNI01000001.1"/>
</dbReference>
<evidence type="ECO:0000313" key="1">
    <source>
        <dbReference type="EMBL" id="GGO84915.1"/>
    </source>
</evidence>
<evidence type="ECO:0008006" key="3">
    <source>
        <dbReference type="Google" id="ProtNLM"/>
    </source>
</evidence>
<dbReference type="EMBL" id="BMNI01000001">
    <property type="protein sequence ID" value="GGO84915.1"/>
    <property type="molecule type" value="Genomic_DNA"/>
</dbReference>
<comment type="caution">
    <text evidence="1">The sequence shown here is derived from an EMBL/GenBank/DDBJ whole genome shotgun (WGS) entry which is preliminary data.</text>
</comment>
<evidence type="ECO:0000313" key="2">
    <source>
        <dbReference type="Proteomes" id="UP000655410"/>
    </source>
</evidence>
<protein>
    <recommendedName>
        <fullName evidence="3">DUF222 domain-containing protein</fullName>
    </recommendedName>
</protein>
<sequence length="434" mass="47879">MYGENSGLLRDSMRELLTQHRIQQRIGGAGLHTVPETTTVAERQEIGEQIARYRHAVLVWCHQAMRAANPRINLDGTTGRTRGPAEELRYRLEASLKADPAALPTTEELVTEQRFEMVDLWRQAARACALGEHDFDAGVGYGRLSEAQCMTVIHDAAEVTRALVGLDRRYARIPGWRQLKDPGRLGRAAEVCAAYSGYGDPDYSIDGRGWKSPSRLVEGPALPGASGVLQAQHNLLLHLIKFPDAQSLRVIMDSQRIVSLEAKRRLDAGDPDLAARWQRRAETYGRLVHQARDVGGFYGKGGPAAGQGSVAAARMQKLPADGLADFPQVRRLMRISAGIDERVCTAVEYGIMERLYFQRVLIPAVENDDGELVKGPLREWQPVTGPVQTELLRLVRADLRPVPADHNPPKGPAQNRLDFEAAIDHRPGGPDIGI</sequence>
<reference evidence="2" key="1">
    <citation type="journal article" date="2019" name="Int. J. Syst. Evol. Microbiol.">
        <title>The Global Catalogue of Microorganisms (GCM) 10K type strain sequencing project: providing services to taxonomists for standard genome sequencing and annotation.</title>
        <authorList>
            <consortium name="The Broad Institute Genomics Platform"/>
            <consortium name="The Broad Institute Genome Sequencing Center for Infectious Disease"/>
            <person name="Wu L."/>
            <person name="Ma J."/>
        </authorList>
    </citation>
    <scope>NUCLEOTIDE SEQUENCE [LARGE SCALE GENOMIC DNA]</scope>
    <source>
        <strain evidence="2">CGMCC 4.7371</strain>
    </source>
</reference>
<proteinExistence type="predicted"/>